<dbReference type="Pfam" id="PF00126">
    <property type="entry name" value="HTH_1"/>
    <property type="match status" value="1"/>
</dbReference>
<organism evidence="9 10">
    <name type="scientific">Allorhizobium ampelinum (strain ATCC BAA-846 / DSM 112012 / S4)</name>
    <name type="common">Agrobacterium vitis (strain S4)</name>
    <dbReference type="NCBI Taxonomy" id="311402"/>
    <lineage>
        <taxon>Bacteria</taxon>
        <taxon>Pseudomonadati</taxon>
        <taxon>Pseudomonadota</taxon>
        <taxon>Alphaproteobacteria</taxon>
        <taxon>Hyphomicrobiales</taxon>
        <taxon>Rhizobiaceae</taxon>
        <taxon>Rhizobium/Agrobacterium group</taxon>
        <taxon>Allorhizobium</taxon>
        <taxon>Allorhizobium ampelinum</taxon>
    </lineage>
</organism>
<dbReference type="PROSITE" id="PS50931">
    <property type="entry name" value="HTH_LYSR"/>
    <property type="match status" value="1"/>
</dbReference>
<evidence type="ECO:0000313" key="9">
    <source>
        <dbReference type="EMBL" id="ACM38843.1"/>
    </source>
</evidence>
<evidence type="ECO:0000256" key="4">
    <source>
        <dbReference type="ARBA" id="ARBA00023163"/>
    </source>
</evidence>
<gene>
    <name evidence="9" type="ordered locus">Avi_5774</name>
</gene>
<sequence length="332" mass="36596">MFLMVIINPTDGMSAMSAPLDTDQLQTFIAIVDTGSFTKAAGRVFKTQSAVSMQMRRLEERIGKQLFIKDGRGNRLTAEGEKLLNYARRIVRLNSEAIAAFDDNRLEGTLRIGTPDDYADRYMPEIIGRFAKTHPNVELYIVCEPSSDLAEKMARGELDIALVTHNPATRQSDVMRTEPLCWVASANHPLRDDAPVPLAVGRRDCNWRQLACSALDADGRDYQILFTSWSSTVVAAAVLAGLAVSVLPESALRTGMKVLGQLDGFPPLPPVQIGIMKRPGMSPSLMNAITDHIAACLDNINPTAIEDDMDGETKTYSRYYPRLRAGHMIPGW</sequence>
<name>B9K1U5_ALLAM</name>
<dbReference type="DNASU" id="7380732"/>
<keyword evidence="3" id="KW-0238">DNA-binding</keyword>
<dbReference type="GO" id="GO:0003677">
    <property type="term" value="F:DNA binding"/>
    <property type="evidence" value="ECO:0007669"/>
    <property type="project" value="UniProtKB-KW"/>
</dbReference>
<keyword evidence="10" id="KW-1185">Reference proteome</keyword>
<evidence type="ECO:0000256" key="7">
    <source>
        <dbReference type="ARBA" id="ARBA00083243"/>
    </source>
</evidence>
<dbReference type="Pfam" id="PF03466">
    <property type="entry name" value="LysR_substrate"/>
    <property type="match status" value="1"/>
</dbReference>
<evidence type="ECO:0000259" key="8">
    <source>
        <dbReference type="PROSITE" id="PS50931"/>
    </source>
</evidence>
<dbReference type="InterPro" id="IPR050176">
    <property type="entry name" value="LTTR"/>
</dbReference>
<evidence type="ECO:0000256" key="6">
    <source>
        <dbReference type="ARBA" id="ARBA00067332"/>
    </source>
</evidence>
<dbReference type="FunFam" id="1.10.10.10:FF:000001">
    <property type="entry name" value="LysR family transcriptional regulator"/>
    <property type="match status" value="1"/>
</dbReference>
<dbReference type="GO" id="GO:0003700">
    <property type="term" value="F:DNA-binding transcription factor activity"/>
    <property type="evidence" value="ECO:0007669"/>
    <property type="project" value="InterPro"/>
</dbReference>
<dbReference type="EMBL" id="CP000634">
    <property type="protein sequence ID" value="ACM38843.1"/>
    <property type="molecule type" value="Genomic_DNA"/>
</dbReference>
<dbReference type="Proteomes" id="UP000001596">
    <property type="component" value="Chromosome 2"/>
</dbReference>
<proteinExistence type="inferred from homology"/>
<keyword evidence="2" id="KW-0805">Transcription regulation</keyword>
<dbReference type="eggNOG" id="COG0583">
    <property type="taxonomic scope" value="Bacteria"/>
</dbReference>
<dbReference type="InterPro" id="IPR005119">
    <property type="entry name" value="LysR_subst-bd"/>
</dbReference>
<keyword evidence="4" id="KW-0804">Transcription</keyword>
<dbReference type="STRING" id="311402.Avi_5774"/>
<evidence type="ECO:0000313" key="10">
    <source>
        <dbReference type="Proteomes" id="UP000001596"/>
    </source>
</evidence>
<comment type="similarity">
    <text evidence="1">Belongs to the LysR transcriptional regulatory family.</text>
</comment>
<accession>B9K1U5</accession>
<dbReference type="Gene3D" id="3.40.190.10">
    <property type="entry name" value="Periplasmic binding protein-like II"/>
    <property type="match status" value="2"/>
</dbReference>
<dbReference type="Gene3D" id="1.10.10.10">
    <property type="entry name" value="Winged helix-like DNA-binding domain superfamily/Winged helix DNA-binding domain"/>
    <property type="match status" value="1"/>
</dbReference>
<dbReference type="AlphaFoldDB" id="B9K1U5"/>
<protein>
    <recommendedName>
        <fullName evidence="6">HTH-type transcriptional regulator TtuA</fullName>
    </recommendedName>
    <alternativeName>
        <fullName evidence="7">Tartrate utilization transcriptional regulator</fullName>
    </alternativeName>
</protein>
<evidence type="ECO:0000256" key="5">
    <source>
        <dbReference type="ARBA" id="ARBA00054626"/>
    </source>
</evidence>
<dbReference type="KEGG" id="avi:Avi_5774"/>
<dbReference type="PRINTS" id="PR00039">
    <property type="entry name" value="HTHLYSR"/>
</dbReference>
<dbReference type="InterPro" id="IPR000847">
    <property type="entry name" value="LysR_HTH_N"/>
</dbReference>
<evidence type="ECO:0000256" key="3">
    <source>
        <dbReference type="ARBA" id="ARBA00023125"/>
    </source>
</evidence>
<dbReference type="InterPro" id="IPR036388">
    <property type="entry name" value="WH-like_DNA-bd_sf"/>
</dbReference>
<reference evidence="9 10" key="1">
    <citation type="journal article" date="2009" name="J. Bacteriol.">
        <title>Genome sequences of three Agrobacterium biovars help elucidate the evolution of multichromosome genomes in bacteria.</title>
        <authorList>
            <person name="Slater S.C."/>
            <person name="Goldman B.S."/>
            <person name="Goodner B."/>
            <person name="Setubal J.C."/>
            <person name="Farrand S.K."/>
            <person name="Nester E.W."/>
            <person name="Burr T.J."/>
            <person name="Banta L."/>
            <person name="Dickerman A.W."/>
            <person name="Paulsen I."/>
            <person name="Otten L."/>
            <person name="Suen G."/>
            <person name="Welch R."/>
            <person name="Almeida N.F."/>
            <person name="Arnold F."/>
            <person name="Burton O.T."/>
            <person name="Du Z."/>
            <person name="Ewing A."/>
            <person name="Godsy E."/>
            <person name="Heisel S."/>
            <person name="Houmiel K.L."/>
            <person name="Jhaveri J."/>
            <person name="Lu J."/>
            <person name="Miller N.M."/>
            <person name="Norton S."/>
            <person name="Chen Q."/>
            <person name="Phoolcharoen W."/>
            <person name="Ohlin V."/>
            <person name="Ondrusek D."/>
            <person name="Pride N."/>
            <person name="Stricklin S.L."/>
            <person name="Sun J."/>
            <person name="Wheeler C."/>
            <person name="Wilson L."/>
            <person name="Zhu H."/>
            <person name="Wood D.W."/>
        </authorList>
    </citation>
    <scope>NUCLEOTIDE SEQUENCE [LARGE SCALE GENOMIC DNA]</scope>
    <source>
        <strain evidence="10">S4 / ATCC BAA-846</strain>
    </source>
</reference>
<dbReference type="SUPFAM" id="SSF46785">
    <property type="entry name" value="Winged helix' DNA-binding domain"/>
    <property type="match status" value="1"/>
</dbReference>
<dbReference type="SUPFAM" id="SSF53850">
    <property type="entry name" value="Periplasmic binding protein-like II"/>
    <property type="match status" value="1"/>
</dbReference>
<dbReference type="InterPro" id="IPR036390">
    <property type="entry name" value="WH_DNA-bd_sf"/>
</dbReference>
<evidence type="ECO:0000256" key="2">
    <source>
        <dbReference type="ARBA" id="ARBA00023015"/>
    </source>
</evidence>
<feature type="domain" description="HTH lysR-type" evidence="8">
    <location>
        <begin position="20"/>
        <end position="77"/>
    </location>
</feature>
<evidence type="ECO:0000256" key="1">
    <source>
        <dbReference type="ARBA" id="ARBA00009437"/>
    </source>
</evidence>
<dbReference type="PANTHER" id="PTHR30579:SF7">
    <property type="entry name" value="HTH-TYPE TRANSCRIPTIONAL REGULATOR LRHA-RELATED"/>
    <property type="match status" value="1"/>
</dbReference>
<comment type="function">
    <text evidence="5">Transcriptional regulator of the ttuABCDE tartrate utilization operon.</text>
</comment>
<dbReference type="HOGENOM" id="CLU_039613_1_4_5"/>
<dbReference type="PANTHER" id="PTHR30579">
    <property type="entry name" value="TRANSCRIPTIONAL REGULATOR"/>
    <property type="match status" value="1"/>
</dbReference>